<evidence type="ECO:0000259" key="2">
    <source>
        <dbReference type="Pfam" id="PF01464"/>
    </source>
</evidence>
<evidence type="ECO:0000256" key="1">
    <source>
        <dbReference type="SAM" id="MobiDB-lite"/>
    </source>
</evidence>
<evidence type="ECO:0000259" key="4">
    <source>
        <dbReference type="Pfam" id="PF18796"/>
    </source>
</evidence>
<gene>
    <name evidence="7" type="ORF">SAMN05660299_00166</name>
</gene>
<dbReference type="SUPFAM" id="SSF53955">
    <property type="entry name" value="Lysozyme-like"/>
    <property type="match status" value="1"/>
</dbReference>
<dbReference type="InterPro" id="IPR041398">
    <property type="entry name" value="DdrB_dom"/>
</dbReference>
<dbReference type="InterPro" id="IPR041047">
    <property type="entry name" value="LPD1"/>
</dbReference>
<feature type="compositionally biased region" description="Acidic residues" evidence="1">
    <location>
        <begin position="598"/>
        <end position="607"/>
    </location>
</feature>
<feature type="region of interest" description="Disordered" evidence="1">
    <location>
        <begin position="593"/>
        <end position="621"/>
    </location>
</feature>
<dbReference type="OrthoDB" id="1698671at2"/>
<feature type="domain" description="DdrB-like" evidence="3">
    <location>
        <begin position="1163"/>
        <end position="1298"/>
    </location>
</feature>
<feature type="region of interest" description="Disordered" evidence="1">
    <location>
        <begin position="1848"/>
        <end position="1876"/>
    </location>
</feature>
<dbReference type="Pfam" id="PF01464">
    <property type="entry name" value="SLT"/>
    <property type="match status" value="1"/>
</dbReference>
<dbReference type="Pfam" id="PF18819">
    <property type="entry name" value="MuF_C"/>
    <property type="match status" value="1"/>
</dbReference>
<feature type="compositionally biased region" description="Low complexity" evidence="1">
    <location>
        <begin position="498"/>
        <end position="511"/>
    </location>
</feature>
<feature type="region of interest" description="Disordered" evidence="1">
    <location>
        <begin position="1089"/>
        <end position="1114"/>
    </location>
</feature>
<dbReference type="RefSeq" id="WP_091647331.1">
    <property type="nucleotide sequence ID" value="NZ_FNHQ01000001.1"/>
</dbReference>
<dbReference type="Pfam" id="PF18763">
    <property type="entry name" value="ddrB-ParB"/>
    <property type="match status" value="1"/>
</dbReference>
<dbReference type="InterPro" id="IPR023346">
    <property type="entry name" value="Lysozyme-like_dom_sf"/>
</dbReference>
<feature type="region of interest" description="Disordered" evidence="1">
    <location>
        <begin position="55"/>
        <end position="76"/>
    </location>
</feature>
<evidence type="ECO:0000313" key="7">
    <source>
        <dbReference type="EMBL" id="SDM07887.1"/>
    </source>
</evidence>
<dbReference type="Pfam" id="PF18796">
    <property type="entry name" value="LPD1"/>
    <property type="match status" value="1"/>
</dbReference>
<dbReference type="Gene3D" id="1.10.530.10">
    <property type="match status" value="1"/>
</dbReference>
<feature type="region of interest" description="Disordered" evidence="1">
    <location>
        <begin position="877"/>
        <end position="898"/>
    </location>
</feature>
<feature type="region of interest" description="Disordered" evidence="1">
    <location>
        <begin position="1"/>
        <end position="40"/>
    </location>
</feature>
<reference evidence="7 8" key="1">
    <citation type="submission" date="2016-10" db="EMBL/GenBank/DDBJ databases">
        <authorList>
            <person name="de Groot N.N."/>
        </authorList>
    </citation>
    <scope>NUCLEOTIDE SEQUENCE [LARGE SCALE GENOMIC DNA]</scope>
    <source>
        <strain evidence="7 8">DSM 16981</strain>
    </source>
</reference>
<evidence type="ECO:0000259" key="6">
    <source>
        <dbReference type="Pfam" id="PF18819"/>
    </source>
</evidence>
<dbReference type="EMBL" id="FNHQ01000001">
    <property type="protein sequence ID" value="SDM07887.1"/>
    <property type="molecule type" value="Genomic_DNA"/>
</dbReference>
<feature type="domain" description="Transglycosylase SLT" evidence="2">
    <location>
        <begin position="633"/>
        <end position="735"/>
    </location>
</feature>
<dbReference type="InterPro" id="IPR008258">
    <property type="entry name" value="Transglycosylase_SLT_dom_1"/>
</dbReference>
<proteinExistence type="predicted"/>
<accession>A0A1G9QBQ5</accession>
<evidence type="ECO:0000259" key="3">
    <source>
        <dbReference type="Pfam" id="PF18763"/>
    </source>
</evidence>
<dbReference type="Proteomes" id="UP000199309">
    <property type="component" value="Unassembled WGS sequence"/>
</dbReference>
<dbReference type="STRING" id="349095.SAMN05660299_00166"/>
<dbReference type="Pfam" id="PF18799">
    <property type="entry name" value="LPD5"/>
    <property type="match status" value="1"/>
</dbReference>
<feature type="domain" description="Large polyvalent protein-associated" evidence="4">
    <location>
        <begin position="2332"/>
        <end position="2416"/>
    </location>
</feature>
<feature type="region of interest" description="Disordered" evidence="1">
    <location>
        <begin position="487"/>
        <end position="567"/>
    </location>
</feature>
<feature type="compositionally biased region" description="Polar residues" evidence="1">
    <location>
        <begin position="512"/>
        <end position="539"/>
    </location>
</feature>
<feature type="compositionally biased region" description="Acidic residues" evidence="1">
    <location>
        <begin position="553"/>
        <end position="566"/>
    </location>
</feature>
<feature type="domain" description="Large polyvalent protein-associated" evidence="5">
    <location>
        <begin position="2031"/>
        <end position="2177"/>
    </location>
</feature>
<evidence type="ECO:0000313" key="8">
    <source>
        <dbReference type="Proteomes" id="UP000199309"/>
    </source>
</evidence>
<organism evidence="7 8">
    <name type="scientific">Megasphaera paucivorans</name>
    <dbReference type="NCBI Taxonomy" id="349095"/>
    <lineage>
        <taxon>Bacteria</taxon>
        <taxon>Bacillati</taxon>
        <taxon>Bacillota</taxon>
        <taxon>Negativicutes</taxon>
        <taxon>Veillonellales</taxon>
        <taxon>Veillonellaceae</taxon>
        <taxon>Megasphaera</taxon>
    </lineage>
</organism>
<keyword evidence="8" id="KW-1185">Reference proteome</keyword>
<protein>
    <submittedName>
        <fullName evidence="7">Transglycosylase SLT domain-containing protein</fullName>
    </submittedName>
</protein>
<dbReference type="InterPro" id="IPR040651">
    <property type="entry name" value="LPD5"/>
</dbReference>
<feature type="compositionally biased region" description="Polar residues" evidence="1">
    <location>
        <begin position="487"/>
        <end position="497"/>
    </location>
</feature>
<name>A0A1G9QBQ5_9FIRM</name>
<sequence length="4052" mass="448615">MSFYSELESVVGDPDNIKQIQSTDDGQENTSEESQNQPGIFDNIIGKIKSTLDNWQLPDTSDVDVSGFDNPQPANAAESAISNGLGNVKQTVQEYLTPVQIGNGYQRPLDSDADPSMPNLPEQGGEFGTAMPEEKRAAQSQQSGINETLNSIAQAAKQYLTPEPIGNGYQRPLDSDIDPSMPNLPEMNGEQGTAMPEEERTAQSQQFYSDHPYATGVLKGAVSGVGNMLAGAANDFGWSAPLEGMDRVNASMQRPEFKSYTSMEYFTNPMGLAFDIGAGLGSAAAIAGTAALFPEAVVGTGTGAITRGLSRIGLQRAATSKVGQEIITNFIKTSPASFLDAASRYGSTINDMVKNGESQTNARLKAFPVFVKALGVDMATIPVEYAGMKGATFGNLTPTASESIAQRAALAVPRAVPGLAANAAIGGLQQVEQQGIQNNAMGQPSGDLWNPDTWTPDQVASFFGGAYGGAAMGIPGGVLSRMVPKTDTVSGNQTMQDTQTTVNPNTNETENSQSATEPMSSMANTDNGQMNNDQATRPDSSVDVDTLSKENELSDYLDNIDPESIGEDNYNTMFDALRSGDSKRVNTAYDMMSSMPEETSENEEDIPMESVSDKENNSDDIPVSSDNSNVGIIEHAANNAGIDPKVALAVAAVETGGGDVNAIKMSDGGGMFQIEPDTDINDGNGGRAKIADLYPDYQTDPKQNAEAGMAVLKDKIANDDGDLWKGVQDYNGGGDDEYLSKVQNAYDNLGGTGEFDTESNDGLSAGTEAWIGQSMENGANGCVEAVGKIGSFYDPFLAEESKKGVDNVDTLVKDAGDRVVPFSEDNLQKGDVIVYGDDDHVVLYDGDGGYIGNSTSQGKIIHGDDYNKMGGLEPTKIIKTSDTSGTSTDSINSDSTQDNIINQFDKASRQDEQADQKAMNDIVNDDTIDQISNEMAKEEADIQRQENSNPDEKSTLDAMFKGDQNNSPFIDTQENIDTLKNMYGPQIDAMTAQRTADLVLNSLPDNSDEALRDSIKMAGINGDLEAIRNILQNNPQIDLKNADMNTIPIQNVPTPLDLADNNQVPVNNKLRQAVLESKPLAVQTLQDKLKKSHVPDSQIQNALKQQQEDTPSSLLQKSITPKPLEESTNEPFVQDNYLNKKEQLMQHVPTGNVTSVHANTLDKGFNATYKLVPSGDLITSNLTDYSINPKYPIELQPRDRQRGEMRNQVEKMARTIKPELLSDSQFVNQGAPVVNKNGIVLNGNGRTIAIQRAYEGQDRQHKISAAGYKQYLKDNANKFGFTSGQVQAIDNPILVRQVDKEAPIKDIIHSTEGGARLGSAEQAQMDANKLKLSTMNKFVDDGTGEFLNPGNREFRKLAARDIKTEDDSNAIYNDKHEVTPYGVSRIKNAMFAKAYHDNALLAKMSESTDNNSKNILKAMIIAAPDVAKVNYGIDHGTLYKYDISKVMSDASKVLMSLRDAKKPLNFYLKETSLFDASISPEERAILEFVDANKFSTKKISEVYKTICNKIMAVGDPHQAELFGTERPSLENIIERSINEVNNNGQKSLFEQGRENSKETNVGGTESLYAQEHAGNERLFRQENSGVEQKNARGTTGSTGELRLEKQLLKLADDNNIPVNNKLRNDVLANKPLAVQTLQDKLRGKVSTDKQRQPAYDDVQKEIDSMEDALANKYGEDSVIHMGLGDDKDIIPVSSQQKLNALYDQRNGIWENETNAGVGAVVNNIRNDGPVPTEKVADILQNYAHQNKLSISMEGRPKKISYNDFFKDIYGRLANWMVYHSSDNFPEAFLDMDTAQRAAGDFQHSIYGRNPEDVLKQAKNITDTVFKGENNEINRARLGGQAVENTIGNAQSDQAEKQKNTNRENKINNSKNNLETKIENEQSKTTKIEDFGEKIGGARKDIYTSYKKELDDSDKIDTQTKPLSKSFPEPKYDALIKAGADKHAIALVHALRDSISNKPRRDIKYWAQGVDAVKKMAQMILDGKGDEIEKRLYSSGHKGIRDVVSNAKLYEAVGHAHSLKEYTLSEGTYSMYDGKEYNPPKHIWEIVKAQKGQVHFHKTVVDGDTEQQVIDKFKKQYDSIMGDNADNTTKQSFGIYINRGTKEYEICKKIGNRVVLMKDGFKNVKDAVNYRDNHATELEEQLKQMKYVPNERREANEQRVGTNYRKGKDVTPEIFGKAFGFRGVEFGNWVEGKRRQSDLNNAYDSLRDMANIIDVDPEALSLNGQLGLAFGARGIGGKHPAAAHYEPLHNVINLTKNEGAGSLAHEWLHALDYFFGTKRKKDEFLSTASDVRLAAQGSKYYSPEGIRPEIVKKWGDIRKAIYNSGMVKRAEALDQYRSKPYWSKPEELYARAFESYIVDKLKERGESDDYLANIVPASAWEANVKGDREKGYPYVQPKEMPEIRKAFDAFFDTVEQEKTDKGITLYQVAGQNHMIPTNHPEVKRAYDDVAAEVKRAFPAGEFSQDGNLINVDMPNGKRIVVDIKNQIIRNGKEIENAKLAHGVSPKSTISLEGAWRETSLDHLSGLMELSQSSREGTVYHEAFHAAWDMALTRREKDAMLNHYDPIAKKQGVNVNEVMADAFSKYAGMAKPQGIFGKLYHKLIDFANKIKVVLTGTENVHNVMRKIKTNEVWKSEGEQADYIKDEDYSVTNKNITGDTRVPVIDVTDQPKVNVKNNQEKVAIAKSLIGKTFTIIGSEGTGRVASVSDGRHLINSSNLSRQGLATRGKALSVIKNILNNTIYVEKHIDDRHSSGKPYIELFSVVKDGNKLVRFRIVAKEGDKNANQFTIRDAKFYDMIQQKGDVSPSMPQMGMQGGKISPLNTVSVAELLRGVNDREGKPYVNTDGTLNYDVRILGEQKSINQDHLDIKTRDVQEQHLNQDIAKWNNVVDAYDKADKQVWKENNNGRLYRVMDMPLVLQMISKNDKELSVYGSFFEHVLQPKHYGMTTDIIRQLPKAIADPVMVFKTADVNKFVLALELKTDQGASVVVPVQLEKNDNAHHAINVLNTAYARTKQGSSTPNYNWFAANLKAGKLIYANKTKALDWVRAIKGDTLVGPALSSALSNQSILTERDLVNMRNENAGQYSIRENNGQSTNDKSVTPDDITKAVNAITPAGKIKNGFDLSKYGRLVAQYVDDKLKLRSNAELIHTALNQLKGQNLTPLEARREGVSIFGSKYFTDPDLVKEEFPNYYKAFEKSLDNDPALKSKIDNVKSLIDQYQQQNNGMTAFKQRTSVPVNDSNNPLKNLNEQDIKPAVQSVKDTISDGIKDIKDTLAPATAGENAKTMANIMRENLSEMAQKADRAENALHTARSYFSKQSSVDNLDFVNRIETGRGQSTPELQKFAYTLRKMLDERRVAIQQLGTGKLQDFIVNYFPHMWEDPNHAGNLFAAWAGRRPFEGGKSFLKKRSIPTTKQGIESGLKPVSDNPVDIAMLKMREMDKYIMAHNVINEAKARGLTKYIKATSKDIPYNWERIDDRIATVYGAPVDVTGKPIGGLHIRGYYYMPKEAARLINNYLSPGLRTHGRPMSGLYRSYLGAANILNQFQLGLSAFHLGFTSMDATVSKVALGFLKVSHGDIGSGLKDFFHAPIAPVENALRGNKVLKEWYTPGTQGAEVAKLADALVASGGRVQMDKFYRTGMWDKMSDAFNAKNYLGGVWRIPFAIMDKATKPIMEYIVPRQKLGVWADAMRYEMTRKPNMTRDEMRQIGGKIWNSVDNRMGQLAYVNLFWNKTLKDLTMASVRSVGWNLGTFRELGGAGVDTVEQMNNLLHGRHPEMTYKMSYALALPITVGLVGAVTQYLYTGQTPQSIKDLYYPQTGMLDQNGKTQRVELPSYMKDLYAYYDHPGRTLVNKLHPMLSMIASMLENKDFYGTKIYNEDDNMLDKIGEMGKYVLSQFVPYSLQGGKRQADLGGDFLSKALPFVGVTPAPSDVNKSPLERRMSELVEARMPAGAKTQAQSDKSDLKRSILRDMQENGGKPTSSLADAYRNGDINRAEYKTLLRKGRLTPLERSADALSMQDLQGLLPIADETERPVLDRVLQQKIRHARSRGIYQQ</sequence>
<dbReference type="InterPro" id="IPR041131">
    <property type="entry name" value="MuF_C"/>
</dbReference>
<evidence type="ECO:0000259" key="5">
    <source>
        <dbReference type="Pfam" id="PF18799"/>
    </source>
</evidence>
<feature type="compositionally biased region" description="Polar residues" evidence="1">
    <location>
        <begin position="1095"/>
        <end position="1114"/>
    </location>
</feature>
<feature type="compositionally biased region" description="Basic and acidic residues" evidence="1">
    <location>
        <begin position="1853"/>
        <end position="1865"/>
    </location>
</feature>
<feature type="region of interest" description="Disordered" evidence="1">
    <location>
        <begin position="109"/>
        <end position="141"/>
    </location>
</feature>
<feature type="domain" description="Phage MuF C-terminal" evidence="6">
    <location>
        <begin position="2940"/>
        <end position="3040"/>
    </location>
</feature>